<organism evidence="3 4">
    <name type="scientific">Parascedosporium putredinis</name>
    <dbReference type="NCBI Taxonomy" id="1442378"/>
    <lineage>
        <taxon>Eukaryota</taxon>
        <taxon>Fungi</taxon>
        <taxon>Dikarya</taxon>
        <taxon>Ascomycota</taxon>
        <taxon>Pezizomycotina</taxon>
        <taxon>Sordariomycetes</taxon>
        <taxon>Hypocreomycetidae</taxon>
        <taxon>Microascales</taxon>
        <taxon>Microascaceae</taxon>
        <taxon>Parascedosporium</taxon>
    </lineage>
</organism>
<protein>
    <recommendedName>
        <fullName evidence="5">Vacuolar segregation protein 7</fullName>
    </recommendedName>
</protein>
<reference evidence="3" key="1">
    <citation type="submission" date="2022-11" db="EMBL/GenBank/DDBJ databases">
        <authorList>
            <person name="Scott C."/>
            <person name="Bruce N."/>
        </authorList>
    </citation>
    <scope>NUCLEOTIDE SEQUENCE</scope>
</reference>
<name>A0A9P1H341_9PEZI</name>
<proteinExistence type="predicted"/>
<feature type="compositionally biased region" description="Polar residues" evidence="1">
    <location>
        <begin position="126"/>
        <end position="138"/>
    </location>
</feature>
<dbReference type="GO" id="GO:0010513">
    <property type="term" value="P:positive regulation of phosphatidylinositol biosynthetic process"/>
    <property type="evidence" value="ECO:0007669"/>
    <property type="project" value="TreeGrafter"/>
</dbReference>
<dbReference type="PANTHER" id="PTHR28258:SF1">
    <property type="entry name" value="VACUOLAR SEGREGATION PROTEIN 7"/>
    <property type="match status" value="1"/>
</dbReference>
<evidence type="ECO:0000313" key="4">
    <source>
        <dbReference type="Proteomes" id="UP000838763"/>
    </source>
</evidence>
<comment type="caution">
    <text evidence="3">The sequence shown here is derived from an EMBL/GenBank/DDBJ whole genome shotgun (WGS) entry which is preliminary data.</text>
</comment>
<feature type="compositionally biased region" description="Basic and acidic residues" evidence="1">
    <location>
        <begin position="489"/>
        <end position="506"/>
    </location>
</feature>
<feature type="region of interest" description="Disordered" evidence="1">
    <location>
        <begin position="575"/>
        <end position="604"/>
    </location>
</feature>
<keyword evidence="2" id="KW-0812">Transmembrane</keyword>
<feature type="region of interest" description="Disordered" evidence="1">
    <location>
        <begin position="479"/>
        <end position="515"/>
    </location>
</feature>
<evidence type="ECO:0000256" key="2">
    <source>
        <dbReference type="SAM" id="Phobius"/>
    </source>
</evidence>
<dbReference type="PANTHER" id="PTHR28258">
    <property type="entry name" value="VACUOLAR SEGREGATION PROTEIN 7"/>
    <property type="match status" value="1"/>
</dbReference>
<sequence length="604" mass="64422">MAHLPRLRSPPPQLNRPSIASRRAEQETPSVILPRGPTATLLPADLALMSESETEDIQLQSGLRTPAHGSTLETVQEVSLPNSPGHVTDAAMEQVKEKLASELATRDEAGYAVDIRTLRARPLLYTTESGSENSNVQPESRRTIGGVAAPPLMSRQSSSMSTKAGKTKTEGSSQSMTVETETVVSVPAVGLVVAGPQGGNGTLKTRPSSETIKPKKEKKKGSRKQAAVPTGAAKVASAVDEADDSDSEETFVYDSNPPDGPRRFHSRTPSATSMMSQAERANAMRSIHSVMESTGPPISLRKNMKFVNTFSGSVAGDSITQTEDDSKGGAGRSSTGSGRGTARHHHHIGRWGRSGHPSLFDNESPFPVAQRAKFSGAPRGSRLSYHGTPSYLNRLAACLVVTMMVLLVITGAISFMFATSQPLTSIELTGIHNVIASEPELMFDLTVKAHNPNIVVVTIDNANLEIFAKSIHAGSDSEWWKYPNGPPDPGHEGGRGKDDHGVHISDDPPPTCPTTMPHQTCVSGMSSSTGAMRLHLPGNQTAGGSERWNRILQDEFDLVIKGIVKYNLPLSQKTRTASISGRTTVKPNSANDPHPKPNSTTIAT</sequence>
<feature type="compositionally biased region" description="Basic residues" evidence="1">
    <location>
        <begin position="341"/>
        <end position="350"/>
    </location>
</feature>
<feature type="region of interest" description="Disordered" evidence="1">
    <location>
        <begin position="192"/>
        <end position="273"/>
    </location>
</feature>
<dbReference type="InterPro" id="IPR024260">
    <property type="entry name" value="Vac7"/>
</dbReference>
<feature type="compositionally biased region" description="Acidic residues" evidence="1">
    <location>
        <begin position="240"/>
        <end position="251"/>
    </location>
</feature>
<feature type="compositionally biased region" description="Polar residues" evidence="1">
    <location>
        <begin position="202"/>
        <end position="211"/>
    </location>
</feature>
<keyword evidence="4" id="KW-1185">Reference proteome</keyword>
<feature type="region of interest" description="Disordered" evidence="1">
    <location>
        <begin position="315"/>
        <end position="356"/>
    </location>
</feature>
<dbReference type="Pfam" id="PF12751">
    <property type="entry name" value="Vac7"/>
    <property type="match status" value="2"/>
</dbReference>
<dbReference type="OrthoDB" id="1204at2759"/>
<gene>
    <name evidence="3" type="ORF">PPNO1_LOCUS4818</name>
</gene>
<feature type="region of interest" description="Disordered" evidence="1">
    <location>
        <begin position="1"/>
        <end position="38"/>
    </location>
</feature>
<dbReference type="GO" id="GO:0000011">
    <property type="term" value="P:vacuole inheritance"/>
    <property type="evidence" value="ECO:0007669"/>
    <property type="project" value="TreeGrafter"/>
</dbReference>
<feature type="compositionally biased region" description="Polar residues" evidence="1">
    <location>
        <begin position="154"/>
        <end position="164"/>
    </location>
</feature>
<feature type="transmembrane region" description="Helical" evidence="2">
    <location>
        <begin position="391"/>
        <end position="417"/>
    </location>
</feature>
<keyword evidence="2" id="KW-0472">Membrane</keyword>
<keyword evidence="2" id="KW-1133">Transmembrane helix</keyword>
<dbReference type="GO" id="GO:0000329">
    <property type="term" value="C:fungal-type vacuole membrane"/>
    <property type="evidence" value="ECO:0007669"/>
    <property type="project" value="TreeGrafter"/>
</dbReference>
<dbReference type="GO" id="GO:0070772">
    <property type="term" value="C:PAS complex"/>
    <property type="evidence" value="ECO:0007669"/>
    <property type="project" value="TreeGrafter"/>
</dbReference>
<dbReference type="Proteomes" id="UP000838763">
    <property type="component" value="Unassembled WGS sequence"/>
</dbReference>
<accession>A0A9P1H341</accession>
<dbReference type="GO" id="GO:1903778">
    <property type="term" value="P:protein localization to vacuolar membrane"/>
    <property type="evidence" value="ECO:0007669"/>
    <property type="project" value="TreeGrafter"/>
</dbReference>
<feature type="region of interest" description="Disordered" evidence="1">
    <location>
        <begin position="126"/>
        <end position="178"/>
    </location>
</feature>
<evidence type="ECO:0000256" key="1">
    <source>
        <dbReference type="SAM" id="MobiDB-lite"/>
    </source>
</evidence>
<evidence type="ECO:0008006" key="5">
    <source>
        <dbReference type="Google" id="ProtNLM"/>
    </source>
</evidence>
<dbReference type="EMBL" id="CALLCH030000012">
    <property type="protein sequence ID" value="CAI4215098.1"/>
    <property type="molecule type" value="Genomic_DNA"/>
</dbReference>
<evidence type="ECO:0000313" key="3">
    <source>
        <dbReference type="EMBL" id="CAI4215098.1"/>
    </source>
</evidence>
<dbReference type="AlphaFoldDB" id="A0A9P1H341"/>